<reference evidence="4 5" key="1">
    <citation type="submission" date="2018-12" db="EMBL/GenBank/DDBJ databases">
        <title>Alloscrdovia theropitheci sp. nov: a novel taxon from the feces of the bleeding-herat monkey (Theropithecus geleda).</title>
        <authorList>
            <person name="Modesto M."/>
        </authorList>
    </citation>
    <scope>NUCLEOTIDE SEQUENCE [LARGE SCALE GENOMIC DNA]</scope>
    <source>
        <strain evidence="4 5">GLDI4/2</strain>
    </source>
</reference>
<dbReference type="GO" id="GO:0003677">
    <property type="term" value="F:DNA binding"/>
    <property type="evidence" value="ECO:0007669"/>
    <property type="project" value="UniProtKB-UniRule"/>
</dbReference>
<protein>
    <submittedName>
        <fullName evidence="4">TetR/AcrR family transcriptional regulator</fullName>
    </submittedName>
</protein>
<sequence length="203" mass="23651">MATTTSHAESIDNTSHATRDAFIAAFTELMCTYPIRDITVKEIVAKTHRSRQTFYKYFDSKDDILDAKLETLYGECYDYIKGSSCTTYSDFIHEYFVFWQERQETLRTILEHNPHWLFTQTSHAYMHRLYPLLQAIGNCTVKDTTNASAINCDEYFQCYVFGGLVQVEARWLDHGCKESPEELAALFNTYWMHVASQIQAQRT</sequence>
<evidence type="ECO:0000259" key="3">
    <source>
        <dbReference type="PROSITE" id="PS50977"/>
    </source>
</evidence>
<comment type="caution">
    <text evidence="4">The sequence shown here is derived from an EMBL/GenBank/DDBJ whole genome shotgun (WGS) entry which is preliminary data.</text>
</comment>
<dbReference type="Proteomes" id="UP000291289">
    <property type="component" value="Unassembled WGS sequence"/>
</dbReference>
<evidence type="ECO:0000313" key="4">
    <source>
        <dbReference type="EMBL" id="TCD54358.1"/>
    </source>
</evidence>
<feature type="domain" description="HTH tetR-type" evidence="3">
    <location>
        <begin position="16"/>
        <end position="76"/>
    </location>
</feature>
<proteinExistence type="predicted"/>
<organism evidence="4 5">
    <name type="scientific">Alloscardovia theropitheci</name>
    <dbReference type="NCBI Taxonomy" id="2496842"/>
    <lineage>
        <taxon>Bacteria</taxon>
        <taxon>Bacillati</taxon>
        <taxon>Actinomycetota</taxon>
        <taxon>Actinomycetes</taxon>
        <taxon>Bifidobacteriales</taxon>
        <taxon>Bifidobacteriaceae</taxon>
        <taxon>Alloscardovia</taxon>
    </lineage>
</organism>
<evidence type="ECO:0000313" key="5">
    <source>
        <dbReference type="Proteomes" id="UP000291289"/>
    </source>
</evidence>
<evidence type="ECO:0000256" key="1">
    <source>
        <dbReference type="ARBA" id="ARBA00023125"/>
    </source>
</evidence>
<dbReference type="Pfam" id="PF14278">
    <property type="entry name" value="TetR_C_8"/>
    <property type="match status" value="1"/>
</dbReference>
<dbReference type="InterPro" id="IPR009057">
    <property type="entry name" value="Homeodomain-like_sf"/>
</dbReference>
<dbReference type="PROSITE" id="PS50977">
    <property type="entry name" value="HTH_TETR_2"/>
    <property type="match status" value="1"/>
</dbReference>
<dbReference type="InterPro" id="IPR001647">
    <property type="entry name" value="HTH_TetR"/>
</dbReference>
<keyword evidence="1 2" id="KW-0238">DNA-binding</keyword>
<dbReference type="AlphaFoldDB" id="A0A4R0QSF4"/>
<feature type="DNA-binding region" description="H-T-H motif" evidence="2">
    <location>
        <begin position="39"/>
        <end position="58"/>
    </location>
</feature>
<dbReference type="PANTHER" id="PTHR43479:SF7">
    <property type="entry name" value="TETR-FAMILY TRANSCRIPTIONAL REGULATOR"/>
    <property type="match status" value="1"/>
</dbReference>
<evidence type="ECO:0000256" key="2">
    <source>
        <dbReference type="PROSITE-ProRule" id="PRU00335"/>
    </source>
</evidence>
<dbReference type="Pfam" id="PF00440">
    <property type="entry name" value="TetR_N"/>
    <property type="match status" value="1"/>
</dbReference>
<dbReference type="InterPro" id="IPR039532">
    <property type="entry name" value="TetR_C_Firmicutes"/>
</dbReference>
<keyword evidence="5" id="KW-1185">Reference proteome</keyword>
<dbReference type="OrthoDB" id="3193022at2"/>
<dbReference type="EMBL" id="RXLP01000019">
    <property type="protein sequence ID" value="TCD54358.1"/>
    <property type="molecule type" value="Genomic_DNA"/>
</dbReference>
<dbReference type="PANTHER" id="PTHR43479">
    <property type="entry name" value="ACREF/ENVCD OPERON REPRESSOR-RELATED"/>
    <property type="match status" value="1"/>
</dbReference>
<dbReference type="Gene3D" id="1.10.357.10">
    <property type="entry name" value="Tetracycline Repressor, domain 2"/>
    <property type="match status" value="1"/>
</dbReference>
<dbReference type="InterPro" id="IPR050624">
    <property type="entry name" value="HTH-type_Tx_Regulator"/>
</dbReference>
<dbReference type="SUPFAM" id="SSF46689">
    <property type="entry name" value="Homeodomain-like"/>
    <property type="match status" value="1"/>
</dbReference>
<dbReference type="RefSeq" id="WP_131284128.1">
    <property type="nucleotide sequence ID" value="NZ_RXLP01000019.1"/>
</dbReference>
<gene>
    <name evidence="4" type="ORF">EJ419_04825</name>
</gene>
<name>A0A4R0QSF4_9BIFI</name>
<accession>A0A4R0QSF4</accession>